<dbReference type="EMBL" id="CAJMWY010000886">
    <property type="protein sequence ID" value="CAE6450298.1"/>
    <property type="molecule type" value="Genomic_DNA"/>
</dbReference>
<reference evidence="1" key="1">
    <citation type="submission" date="2021-01" db="EMBL/GenBank/DDBJ databases">
        <authorList>
            <person name="Kaushik A."/>
        </authorList>
    </citation>
    <scope>NUCLEOTIDE SEQUENCE</scope>
    <source>
        <strain evidence="1">AG4-RS23</strain>
    </source>
</reference>
<sequence>MESHNVIYGEFITDYPKTFLTHFPHNDPWTRADTQRLREFMERVSNDELTPIQILQRRLRCRQVAQWASYGSVPSGGTNPLKYYIDSLRQYLDKHKLFDYYHGFLCVHVLARIFQLSILATLKVLGAETFSGLEPDKDDASDSLVELTSKQIIKRLHPAVYKNALRYNKSATGRASIFQKGDDGFTIEEAESMLDWLWKDRKAFMVLFTKIKMRGWSALFFGLWGLLRESVGQNRAYENCKKI</sequence>
<dbReference type="AlphaFoldDB" id="A0A8H3B8H7"/>
<evidence type="ECO:0000313" key="1">
    <source>
        <dbReference type="EMBL" id="CAE6450298.1"/>
    </source>
</evidence>
<accession>A0A8H3B8H7</accession>
<dbReference type="Proteomes" id="UP000663861">
    <property type="component" value="Unassembled WGS sequence"/>
</dbReference>
<comment type="caution">
    <text evidence="1">The sequence shown here is derived from an EMBL/GenBank/DDBJ whole genome shotgun (WGS) entry which is preliminary data.</text>
</comment>
<organism evidence="1 2">
    <name type="scientific">Rhizoctonia solani</name>
    <dbReference type="NCBI Taxonomy" id="456999"/>
    <lineage>
        <taxon>Eukaryota</taxon>
        <taxon>Fungi</taxon>
        <taxon>Dikarya</taxon>
        <taxon>Basidiomycota</taxon>
        <taxon>Agaricomycotina</taxon>
        <taxon>Agaricomycetes</taxon>
        <taxon>Cantharellales</taxon>
        <taxon>Ceratobasidiaceae</taxon>
        <taxon>Rhizoctonia</taxon>
    </lineage>
</organism>
<name>A0A8H3B8H7_9AGAM</name>
<evidence type="ECO:0000313" key="2">
    <source>
        <dbReference type="Proteomes" id="UP000663861"/>
    </source>
</evidence>
<proteinExistence type="predicted"/>
<protein>
    <submittedName>
        <fullName evidence="1">Uncharacterized protein</fullName>
    </submittedName>
</protein>
<gene>
    <name evidence="1" type="ORF">RDB_LOCUS53559</name>
</gene>